<comment type="caution">
    <text evidence="5">The sequence shown here is derived from an EMBL/GenBank/DDBJ whole genome shotgun (WGS) entry which is preliminary data.</text>
</comment>
<evidence type="ECO:0000256" key="3">
    <source>
        <dbReference type="RuleBase" id="RU361155"/>
    </source>
</evidence>
<evidence type="ECO:0000256" key="1">
    <source>
        <dbReference type="ARBA" id="ARBA00005771"/>
    </source>
</evidence>
<feature type="domain" description="Sulfotransferase" evidence="4">
    <location>
        <begin position="36"/>
        <end position="125"/>
    </location>
</feature>
<keyword evidence="2 3" id="KW-0808">Transferase</keyword>
<proteinExistence type="inferred from homology"/>
<reference evidence="5 6" key="1">
    <citation type="journal article" date="2024" name="G3 (Bethesda)">
        <title>Genome assembly of Hibiscus sabdariffa L. provides insights into metabolisms of medicinal natural products.</title>
        <authorList>
            <person name="Kim T."/>
        </authorList>
    </citation>
    <scope>NUCLEOTIDE SEQUENCE [LARGE SCALE GENOMIC DNA]</scope>
    <source>
        <strain evidence="5">TK-2024</strain>
        <tissue evidence="5">Old leaves</tissue>
    </source>
</reference>
<evidence type="ECO:0000313" key="5">
    <source>
        <dbReference type="EMBL" id="KAK8978540.1"/>
    </source>
</evidence>
<evidence type="ECO:0000256" key="2">
    <source>
        <dbReference type="ARBA" id="ARBA00022679"/>
    </source>
</evidence>
<accession>A0ABR2NRE7</accession>
<organism evidence="5 6">
    <name type="scientific">Hibiscus sabdariffa</name>
    <name type="common">roselle</name>
    <dbReference type="NCBI Taxonomy" id="183260"/>
    <lineage>
        <taxon>Eukaryota</taxon>
        <taxon>Viridiplantae</taxon>
        <taxon>Streptophyta</taxon>
        <taxon>Embryophyta</taxon>
        <taxon>Tracheophyta</taxon>
        <taxon>Spermatophyta</taxon>
        <taxon>Magnoliopsida</taxon>
        <taxon>eudicotyledons</taxon>
        <taxon>Gunneridae</taxon>
        <taxon>Pentapetalae</taxon>
        <taxon>rosids</taxon>
        <taxon>malvids</taxon>
        <taxon>Malvales</taxon>
        <taxon>Malvaceae</taxon>
        <taxon>Malvoideae</taxon>
        <taxon>Hibiscus</taxon>
    </lineage>
</organism>
<evidence type="ECO:0000259" key="4">
    <source>
        <dbReference type="Pfam" id="PF00685"/>
    </source>
</evidence>
<dbReference type="PANTHER" id="PTHR11783">
    <property type="entry name" value="SULFOTRANSFERASE SULT"/>
    <property type="match status" value="1"/>
</dbReference>
<keyword evidence="6" id="KW-1185">Reference proteome</keyword>
<dbReference type="EC" id="2.8.2.-" evidence="3"/>
<dbReference type="InterPro" id="IPR000863">
    <property type="entry name" value="Sulfotransferase_dom"/>
</dbReference>
<sequence>MDTAEINKIQLGSPISDVEKSWDEQLQQLTHFQASDSDVIIATPPKCGTTWLKALAFSTLYRNQFAGDENLLLTFNPHQLVRHLEYNVYLNDPCPDLDDICVYKPRFFATHVPYVSSPTSIKNSDWVPFTEDEEKQGVVEEIAKFCSFEKLKELEVNKKGLHVSGIPYKVFFRNGEVGEWSNYVTPSMVERMEKLIQEKLENTSLAFM</sequence>
<dbReference type="SUPFAM" id="SSF52540">
    <property type="entry name" value="P-loop containing nucleoside triphosphate hydrolases"/>
    <property type="match status" value="1"/>
</dbReference>
<protein>
    <recommendedName>
        <fullName evidence="3">Sulfotransferase</fullName>
        <ecNumber evidence="3">2.8.2.-</ecNumber>
    </recommendedName>
</protein>
<name>A0ABR2NRE7_9ROSI</name>
<evidence type="ECO:0000313" key="6">
    <source>
        <dbReference type="Proteomes" id="UP001396334"/>
    </source>
</evidence>
<dbReference type="Proteomes" id="UP001396334">
    <property type="component" value="Unassembled WGS sequence"/>
</dbReference>
<feature type="domain" description="Sulfotransferase" evidence="4">
    <location>
        <begin position="133"/>
        <end position="203"/>
    </location>
</feature>
<gene>
    <name evidence="5" type="ORF">V6N11_055529</name>
</gene>
<dbReference type="Pfam" id="PF00685">
    <property type="entry name" value="Sulfotransfer_1"/>
    <property type="match status" value="2"/>
</dbReference>
<dbReference type="EMBL" id="JBBPBN010000111">
    <property type="protein sequence ID" value="KAK8978540.1"/>
    <property type="molecule type" value="Genomic_DNA"/>
</dbReference>
<dbReference type="InterPro" id="IPR027417">
    <property type="entry name" value="P-loop_NTPase"/>
</dbReference>
<dbReference type="Gene3D" id="3.40.50.300">
    <property type="entry name" value="P-loop containing nucleotide triphosphate hydrolases"/>
    <property type="match status" value="2"/>
</dbReference>
<comment type="similarity">
    <text evidence="1 3">Belongs to the sulfotransferase 1 family.</text>
</comment>